<comment type="caution">
    <text evidence="1">The sequence shown here is derived from an EMBL/GenBank/DDBJ whole genome shotgun (WGS) entry which is preliminary data.</text>
</comment>
<reference evidence="1 2" key="1">
    <citation type="submission" date="2014-10" db="EMBL/GenBank/DDBJ databases">
        <title>Draft genome of the hookworm Ancylostoma caninum.</title>
        <authorList>
            <person name="Mitreva M."/>
        </authorList>
    </citation>
    <scope>NUCLEOTIDE SEQUENCE [LARGE SCALE GENOMIC DNA]</scope>
    <source>
        <strain evidence="1 2">Baltimore</strain>
    </source>
</reference>
<keyword evidence="2" id="KW-1185">Reference proteome</keyword>
<gene>
    <name evidence="1" type="ORF">ANCCAN_04602</name>
</gene>
<dbReference type="STRING" id="29170.A0A368GYA5"/>
<protein>
    <submittedName>
        <fullName evidence="1">Uncharacterized protein</fullName>
    </submittedName>
</protein>
<evidence type="ECO:0000313" key="2">
    <source>
        <dbReference type="Proteomes" id="UP000252519"/>
    </source>
</evidence>
<dbReference type="EMBL" id="JOJR01000035">
    <property type="protein sequence ID" value="RCN49351.1"/>
    <property type="molecule type" value="Genomic_DNA"/>
</dbReference>
<sequence length="129" mass="14501">MSILRFHIDNVLSSVACADNSNPNRKHRFLLDGSARGATLAIASMDKIKYSCCGRYYYKCKRAIRERYLRKQSSLLSVMGVTSMQEILLTINSLDSLSDAMRRAGLENTNMIFGKRQGVAHPSVNVLRL</sequence>
<proteinExistence type="predicted"/>
<name>A0A368GYA5_ANCCA</name>
<dbReference type="OrthoDB" id="5920756at2759"/>
<dbReference type="AlphaFoldDB" id="A0A368GYA5"/>
<evidence type="ECO:0000313" key="1">
    <source>
        <dbReference type="EMBL" id="RCN49351.1"/>
    </source>
</evidence>
<dbReference type="Proteomes" id="UP000252519">
    <property type="component" value="Unassembled WGS sequence"/>
</dbReference>
<organism evidence="1 2">
    <name type="scientific">Ancylostoma caninum</name>
    <name type="common">Dog hookworm</name>
    <dbReference type="NCBI Taxonomy" id="29170"/>
    <lineage>
        <taxon>Eukaryota</taxon>
        <taxon>Metazoa</taxon>
        <taxon>Ecdysozoa</taxon>
        <taxon>Nematoda</taxon>
        <taxon>Chromadorea</taxon>
        <taxon>Rhabditida</taxon>
        <taxon>Rhabditina</taxon>
        <taxon>Rhabditomorpha</taxon>
        <taxon>Strongyloidea</taxon>
        <taxon>Ancylostomatidae</taxon>
        <taxon>Ancylostomatinae</taxon>
        <taxon>Ancylostoma</taxon>
    </lineage>
</organism>
<accession>A0A368GYA5</accession>